<evidence type="ECO:0000313" key="3">
    <source>
        <dbReference type="Proteomes" id="UP000005220"/>
    </source>
</evidence>
<dbReference type="GeneID" id="13886022"/>
<dbReference type="FunCoup" id="H2AN75">
    <property type="interactions" value="78"/>
</dbReference>
<gene>
    <name evidence="2" type="primary">KAFR0A03900</name>
    <name evidence="2" type="ORF">KAFR_0A03900</name>
</gene>
<protein>
    <recommendedName>
        <fullName evidence="4">SWI5-dependent HO expression protein 4</fullName>
    </recommendedName>
</protein>
<dbReference type="eggNOG" id="ENOG502QQB4">
    <property type="taxonomic scope" value="Eukaryota"/>
</dbReference>
<evidence type="ECO:0008006" key="4">
    <source>
        <dbReference type="Google" id="ProtNLM"/>
    </source>
</evidence>
<dbReference type="STRING" id="1071382.H2AN75"/>
<dbReference type="AlphaFoldDB" id="H2AN75"/>
<name>H2AN75_KAZAF</name>
<dbReference type="GO" id="GO:0007266">
    <property type="term" value="P:Rho protein signal transduction"/>
    <property type="evidence" value="ECO:0007669"/>
    <property type="project" value="EnsemblFungi"/>
</dbReference>
<evidence type="ECO:0000313" key="2">
    <source>
        <dbReference type="EMBL" id="CCF55825.1"/>
    </source>
</evidence>
<dbReference type="GO" id="GO:1903338">
    <property type="term" value="P:regulation of cell wall organization or biogenesis"/>
    <property type="evidence" value="ECO:0007669"/>
    <property type="project" value="EnsemblFungi"/>
</dbReference>
<dbReference type="RefSeq" id="XP_003954960.1">
    <property type="nucleotide sequence ID" value="XM_003954911.1"/>
</dbReference>
<sequence>MMSFEEITLGLQPILNSTSAQDIPMQDAYLQSYLTILEQLAISLRSHENREFARESGLMSHILITSERVLDHCFHGSDNIADRLPWFELASELIRCIANFLVDNDANREFFLGDSYSERRIQILDYYIPRILKLTDLAGKDDMLSDLQMRCIVLIKNLCLENEGRTKRLSKFIKGPLLSFLKLNQKLYSEEINTFVLGADLLAEFIETNDELIDVRDLSFFAQMIELLSKNVIAVANSEDMELNEEIEENTEEGEEEEEEDPNTELLYDFTQMLEMSVSNEKVELDFSIYPDSVTKIQNRLLNSLEILSPKAFQNKLIAMRRIVSSGGHISANRTHSNKDQRQLCQSYILSSQNGYTLAAALIILSNSIESRESADMILDTIPLTKFIEISKYFSDPMQYQGYLDIMRKLLSISNAVLLSQEQMETISLFLKVSADQTKYFQHLAPLLDSYLKKLLTVSPSSVLVRTINQTNSNLLQVVLDRGSLIACLLLDKLLVAKVATNDDSLSKIWEVVFKFQDSNTRNENDISISNLFQLSKTIGIFLRNCDIHEVKGKDNVVFRKFGTQLTLLMETIATLNGKIDKGSESVLNNGKFAAGMILSLLSKEEALTIQEEKLREISKSFFSLGPAV</sequence>
<organism evidence="2 3">
    <name type="scientific">Kazachstania africana (strain ATCC 22294 / BCRC 22015 / CBS 2517 / CECT 1963 / NBRC 1671 / NRRL Y-8276)</name>
    <name type="common">Yeast</name>
    <name type="synonym">Kluyveromyces africanus</name>
    <dbReference type="NCBI Taxonomy" id="1071382"/>
    <lineage>
        <taxon>Eukaryota</taxon>
        <taxon>Fungi</taxon>
        <taxon>Dikarya</taxon>
        <taxon>Ascomycota</taxon>
        <taxon>Saccharomycotina</taxon>
        <taxon>Saccharomycetes</taxon>
        <taxon>Saccharomycetales</taxon>
        <taxon>Saccharomycetaceae</taxon>
        <taxon>Kazachstania</taxon>
    </lineage>
</organism>
<dbReference type="EMBL" id="HE650821">
    <property type="protein sequence ID" value="CCF55825.1"/>
    <property type="molecule type" value="Genomic_DNA"/>
</dbReference>
<keyword evidence="3" id="KW-1185">Reference proteome</keyword>
<dbReference type="OrthoDB" id="4059796at2759"/>
<reference evidence="2 3" key="1">
    <citation type="journal article" date="2011" name="Proc. Natl. Acad. Sci. U.S.A.">
        <title>Evolutionary erosion of yeast sex chromosomes by mating-type switching accidents.</title>
        <authorList>
            <person name="Gordon J.L."/>
            <person name="Armisen D."/>
            <person name="Proux-Wera E."/>
            <person name="Oheigeartaigh S.S."/>
            <person name="Byrne K.P."/>
            <person name="Wolfe K.H."/>
        </authorList>
    </citation>
    <scope>NUCLEOTIDE SEQUENCE [LARGE SCALE GENOMIC DNA]</scope>
    <source>
        <strain evidence="3">ATCC 22294 / BCRC 22015 / CBS 2517 / CECT 1963 / NBRC 1671 / NRRL Y-8276</strain>
    </source>
</reference>
<accession>H2AN75</accession>
<feature type="region of interest" description="Disordered" evidence="1">
    <location>
        <begin position="243"/>
        <end position="262"/>
    </location>
</feature>
<dbReference type="KEGG" id="kaf:KAFR_0A03900"/>
<dbReference type="InParanoid" id="H2AN75"/>
<evidence type="ECO:0000256" key="1">
    <source>
        <dbReference type="SAM" id="MobiDB-lite"/>
    </source>
</evidence>
<dbReference type="GO" id="GO:0030010">
    <property type="term" value="P:establishment of cell polarity"/>
    <property type="evidence" value="ECO:0007669"/>
    <property type="project" value="EnsemblFungi"/>
</dbReference>
<proteinExistence type="predicted"/>
<dbReference type="HOGENOM" id="CLU_436179_0_0_1"/>
<dbReference type="Proteomes" id="UP000005220">
    <property type="component" value="Chromosome 1"/>
</dbReference>